<dbReference type="PANTHER" id="PTHR42994:SF1">
    <property type="entry name" value="PEPTIDASE T"/>
    <property type="match status" value="1"/>
</dbReference>
<comment type="cofactor">
    <cofactor evidence="1">
        <name>Zn(2+)</name>
        <dbReference type="ChEBI" id="CHEBI:29105"/>
    </cofactor>
</comment>
<accession>X1BEL6</accession>
<dbReference type="SUPFAM" id="SSF55031">
    <property type="entry name" value="Bacterial exopeptidase dimerisation domain"/>
    <property type="match status" value="1"/>
</dbReference>
<dbReference type="SUPFAM" id="SSF53187">
    <property type="entry name" value="Zn-dependent exopeptidases"/>
    <property type="match status" value="1"/>
</dbReference>
<evidence type="ECO:0000256" key="1">
    <source>
        <dbReference type="ARBA" id="ARBA00001947"/>
    </source>
</evidence>
<keyword evidence="2" id="KW-0862">Zinc</keyword>
<dbReference type="InterPro" id="IPR011650">
    <property type="entry name" value="Peptidase_M20_dimer"/>
</dbReference>
<comment type="caution">
    <text evidence="4">The sequence shown here is derived from an EMBL/GenBank/DDBJ whole genome shotgun (WGS) entry which is preliminary data.</text>
</comment>
<organism evidence="4">
    <name type="scientific">marine sediment metagenome</name>
    <dbReference type="NCBI Taxonomy" id="412755"/>
    <lineage>
        <taxon>unclassified sequences</taxon>
        <taxon>metagenomes</taxon>
        <taxon>ecological metagenomes</taxon>
    </lineage>
</organism>
<feature type="non-terminal residue" evidence="4">
    <location>
        <position position="1"/>
    </location>
</feature>
<dbReference type="InterPro" id="IPR036264">
    <property type="entry name" value="Bact_exopeptidase_dim_dom"/>
</dbReference>
<dbReference type="Pfam" id="PF07687">
    <property type="entry name" value="M20_dimer"/>
    <property type="match status" value="1"/>
</dbReference>
<protein>
    <recommendedName>
        <fullName evidence="3">Peptidase M20 dimerisation domain-containing protein</fullName>
    </recommendedName>
</protein>
<proteinExistence type="predicted"/>
<reference evidence="4" key="1">
    <citation type="journal article" date="2014" name="Front. Microbiol.">
        <title>High frequency of phylogenetically diverse reductive dehalogenase-homologous genes in deep subseafloor sedimentary metagenomes.</title>
        <authorList>
            <person name="Kawai M."/>
            <person name="Futagami T."/>
            <person name="Toyoda A."/>
            <person name="Takaki Y."/>
            <person name="Nishi S."/>
            <person name="Hori S."/>
            <person name="Arai W."/>
            <person name="Tsubouchi T."/>
            <person name="Morono Y."/>
            <person name="Uchiyama I."/>
            <person name="Ito T."/>
            <person name="Fujiyama A."/>
            <person name="Inagaki F."/>
            <person name="Takami H."/>
        </authorList>
    </citation>
    <scope>NUCLEOTIDE SEQUENCE</scope>
    <source>
        <strain evidence="4">Expedition CK06-06</strain>
    </source>
</reference>
<evidence type="ECO:0000259" key="3">
    <source>
        <dbReference type="Pfam" id="PF07687"/>
    </source>
</evidence>
<name>X1BEL6_9ZZZZ</name>
<feature type="domain" description="Peptidase M20 dimerisation" evidence="3">
    <location>
        <begin position="66"/>
        <end position="143"/>
    </location>
</feature>
<dbReference type="Gene3D" id="3.30.70.360">
    <property type="match status" value="1"/>
</dbReference>
<dbReference type="PANTHER" id="PTHR42994">
    <property type="entry name" value="PEPTIDASE T"/>
    <property type="match status" value="1"/>
</dbReference>
<gene>
    <name evidence="4" type="ORF">S01H4_33444</name>
</gene>
<evidence type="ECO:0000313" key="4">
    <source>
        <dbReference type="EMBL" id="GAG79657.1"/>
    </source>
</evidence>
<dbReference type="EMBL" id="BART01017601">
    <property type="protein sequence ID" value="GAG79657.1"/>
    <property type="molecule type" value="Genomic_DNA"/>
</dbReference>
<dbReference type="AlphaFoldDB" id="X1BEL6"/>
<sequence length="151" mass="17114">VAEIMAACAGWKKFPELTHGPITICFTPDEEIGRGTRKIKKKRLPNICYTLDGSEMGQLEIECFDAWGASIKFKGLVVHPGYAKNLMINAIHIASRFLSELPEAESPEHTENKEGFYHLMNLEGNEEEATATLIIRDFDLKKNQNRMKYLV</sequence>
<evidence type="ECO:0000256" key="2">
    <source>
        <dbReference type="ARBA" id="ARBA00022833"/>
    </source>
</evidence>